<protein>
    <submittedName>
        <fullName evidence="1">Cytochrome P450</fullName>
    </submittedName>
</protein>
<accession>A0ACB8BSI7</accession>
<organism evidence="1 2">
    <name type="scientific">Leucogyrophana mollusca</name>
    <dbReference type="NCBI Taxonomy" id="85980"/>
    <lineage>
        <taxon>Eukaryota</taxon>
        <taxon>Fungi</taxon>
        <taxon>Dikarya</taxon>
        <taxon>Basidiomycota</taxon>
        <taxon>Agaricomycotina</taxon>
        <taxon>Agaricomycetes</taxon>
        <taxon>Agaricomycetidae</taxon>
        <taxon>Boletales</taxon>
        <taxon>Boletales incertae sedis</taxon>
        <taxon>Leucogyrophana</taxon>
    </lineage>
</organism>
<gene>
    <name evidence="1" type="ORF">BV22DRAFT_1126150</name>
</gene>
<evidence type="ECO:0000313" key="2">
    <source>
        <dbReference type="Proteomes" id="UP000790709"/>
    </source>
</evidence>
<comment type="caution">
    <text evidence="1">The sequence shown here is derived from an EMBL/GenBank/DDBJ whole genome shotgun (WGS) entry which is preliminary data.</text>
</comment>
<evidence type="ECO:0000313" key="1">
    <source>
        <dbReference type="EMBL" id="KAH7928930.1"/>
    </source>
</evidence>
<name>A0ACB8BSI7_9AGAM</name>
<dbReference type="EMBL" id="MU266347">
    <property type="protein sequence ID" value="KAH7928930.1"/>
    <property type="molecule type" value="Genomic_DNA"/>
</dbReference>
<keyword evidence="2" id="KW-1185">Reference proteome</keyword>
<dbReference type="Proteomes" id="UP000790709">
    <property type="component" value="Unassembled WGS sequence"/>
</dbReference>
<sequence length="485" mass="54332">MTTTGVILLAGLVAFLFVAWLARKRRSLVLFSLPPGPKPLPLLGSLFSINRREPWLTFTQWGSVHGDIVYCRLLNREIIIIQSEKVAKALLEQRSSNYSDRPPIPTSEAFGSAFISAQLGYGSIWRLHRRLFHQSFRLDAIHQYRPIQLRKARQLCLEIRETPADLLSLLQTFSASLIMSAVYDYEAAPRHDPLIETAEKAIDGFIKAAAPHTAAILNAFPFLLRLPDWVPGTSIKRVALQSQKCATEMIEVPFRYAQERITKGTSAQCMVAESLSRLENQGDATQHEKALKASAATAFIAGVETTTSTLIVFALAMIQNPHVQERAQAEIDTILGSGRLPTFEDRPLLPYVEAVLRETLRWNPVFPVGLPHATTHDDIYEGYYIPKGAYVIANVWAMTHNEAKYPEPNEFRPERFLAADGTLTDDTATYGFGFGRRACVGRYFASASLWIAMASMLATFRFLKPLDERGKEIEIDVEWTTGIMS</sequence>
<reference evidence="1" key="1">
    <citation type="journal article" date="2021" name="New Phytol.">
        <title>Evolutionary innovations through gain and loss of genes in the ectomycorrhizal Boletales.</title>
        <authorList>
            <person name="Wu G."/>
            <person name="Miyauchi S."/>
            <person name="Morin E."/>
            <person name="Kuo A."/>
            <person name="Drula E."/>
            <person name="Varga T."/>
            <person name="Kohler A."/>
            <person name="Feng B."/>
            <person name="Cao Y."/>
            <person name="Lipzen A."/>
            <person name="Daum C."/>
            <person name="Hundley H."/>
            <person name="Pangilinan J."/>
            <person name="Johnson J."/>
            <person name="Barry K."/>
            <person name="LaButti K."/>
            <person name="Ng V."/>
            <person name="Ahrendt S."/>
            <person name="Min B."/>
            <person name="Choi I.G."/>
            <person name="Park H."/>
            <person name="Plett J.M."/>
            <person name="Magnuson J."/>
            <person name="Spatafora J.W."/>
            <person name="Nagy L.G."/>
            <person name="Henrissat B."/>
            <person name="Grigoriev I.V."/>
            <person name="Yang Z.L."/>
            <person name="Xu J."/>
            <person name="Martin F.M."/>
        </authorList>
    </citation>
    <scope>NUCLEOTIDE SEQUENCE</scope>
    <source>
        <strain evidence="1">KUC20120723A-06</strain>
    </source>
</reference>
<proteinExistence type="predicted"/>